<evidence type="ECO:0000259" key="8">
    <source>
        <dbReference type="Pfam" id="PF12698"/>
    </source>
</evidence>
<evidence type="ECO:0000259" key="7">
    <source>
        <dbReference type="Pfam" id="PF00005"/>
    </source>
</evidence>
<feature type="compositionally biased region" description="Low complexity" evidence="5">
    <location>
        <begin position="86"/>
        <end position="99"/>
    </location>
</feature>
<dbReference type="OrthoDB" id="10255969at2759"/>
<dbReference type="Pfam" id="PF00005">
    <property type="entry name" value="ABC_tran"/>
    <property type="match status" value="1"/>
</dbReference>
<dbReference type="GO" id="GO:0140359">
    <property type="term" value="F:ABC-type transporter activity"/>
    <property type="evidence" value="ECO:0007669"/>
    <property type="project" value="InterPro"/>
</dbReference>
<comment type="subcellular location">
    <subcellularLocation>
        <location evidence="1">Membrane</location>
        <topology evidence="1">Multi-pass membrane protein</topology>
    </subcellularLocation>
</comment>
<dbReference type="EMBL" id="VYZI01000562">
    <property type="protein sequence ID" value="NWR78128.1"/>
    <property type="molecule type" value="Genomic_DNA"/>
</dbReference>
<dbReference type="PANTHER" id="PTHR19229:SF29">
    <property type="entry name" value="GLUCOSYLCERAMIDE TRANSPORTER ABCA12"/>
    <property type="match status" value="1"/>
</dbReference>
<keyword evidence="2 6" id="KW-0812">Transmembrane</keyword>
<feature type="transmembrane region" description="Helical" evidence="6">
    <location>
        <begin position="1083"/>
        <end position="1105"/>
    </location>
</feature>
<feature type="transmembrane region" description="Helical" evidence="6">
    <location>
        <begin position="1033"/>
        <end position="1054"/>
    </location>
</feature>
<dbReference type="GO" id="GO:0005319">
    <property type="term" value="F:lipid transporter activity"/>
    <property type="evidence" value="ECO:0007669"/>
    <property type="project" value="TreeGrafter"/>
</dbReference>
<dbReference type="InterPro" id="IPR003439">
    <property type="entry name" value="ABC_transporter-like_ATP-bd"/>
</dbReference>
<feature type="transmembrane region" description="Helical" evidence="6">
    <location>
        <begin position="6"/>
        <end position="24"/>
    </location>
</feature>
<evidence type="ECO:0000256" key="4">
    <source>
        <dbReference type="ARBA" id="ARBA00023136"/>
    </source>
</evidence>
<feature type="domain" description="ABC-2 type transporter transmembrane" evidence="8">
    <location>
        <begin position="983"/>
        <end position="1242"/>
    </location>
</feature>
<feature type="domain" description="ABC transporter" evidence="7">
    <location>
        <begin position="1333"/>
        <end position="1425"/>
    </location>
</feature>
<sequence length="1433" mass="162089">VWSFVLISWPVVVFIILAIIRLKFPPAPQPNCYLAPRNLPSAGFFPFLQTVLCDSDARCKGTPYTPQDLLPRLNDISSLRLKRRSSSSAAEDSHPSSWSTKVPESRNTSPASGDWISHGEKALWNISSPSNLTASLHMLNKILAFGESQTQRSTAATLKVILCEILSRYVAHPDLTEEKMAANIHQTFCFTDSSLLEAFAQELRSQLSQVQQNPQYQAAFVKEMVSFLLLVSQVQNDTSLWHLLLLAPEVFQGSTQLQDVINLLQNPSSVVLAARNASASFVTDDRFKTLPSEVTEPLNPLNCSEQETLYNKTLPWPEGDQSLSPTSLITRFLVLEFESTVLQVTANSSSSPYLMCLINATEAEDSELTENLTLLLKRTHLEKNLFMQNNTSEKHSSIPELLKLKLSHLQDLTMLLCDHESFKSIQRICHLPDVGFEEVCEQSQSHEQLLRAVKLTSQVVSNLLDHRRISQELQNILIGDTTTIQTQMKWFQENVPEVAFFEEIPHFMSTLNSMLNLTENSTDSTNQEKLRDVFKNVEQLKEELKNTTGISPAGIDALLEASLPENITQLVSQILQLESCSVHPADPQLEMVAEELCNLSLSERTRETYIVGVTLLRHLDIYNFIYKMFFPKELQKPVDEMLGLLTKMKYFRHQVESDVDPLLQAIHSLKKLRQSRNVPLTKALVKPNNSSAMRGTFKSMSKVLCNQEITPLFFESLLPDFGDPVSNSSSVEEVVAQKMMRKYGIPHDSTPFCLSFYLDLVKTPTGALIWTFLKPMVLGKILYTPDTMETRAIMRKSNATLKQMADLALKSQEWLDKSPVVMNSLAKLNQTLPMIKNALQNPFVQVFIKLMVGLDATELLSQINELDGIRLELQNNADIINQLNTLATLAVNVSSCVSFNRIQAVGSIEELEKVAKELFLKNELFASIIFKLPSGNDSPGRWLRGGLALPPVLNYTIRMSSRITQTTNRIRERIWTVGPHNSTSQSQIYSRAFIYIQDSIERAIIELQTGKKPEEIAVQVQAMPYPCYNKDMFLTSVTYSLPFALMAAWVLFIADFVKTLVQEKDLRLYEYMKMMGVNASSHFIAWFIECAIFLLITVTFLIVVLKVGDILPKTNTALLFLYLMDYSLSIIAMSYFISVFFNNTNIAALVGSLVYILTFFPFIVLLVIENHLSFSVKSLLSLLSPTAFSYASQYIARYEAQGIGLQWDNMYKSPMIGDNTSFGYMCWLILIDSVVYFILGWYIRNVFPGRYGMAAPWYFPLLPSYWLEYNSYLPFWDEKRKGLLFTKLMLRKEATLSNKICAPLPHLEPEPTDLTLGVSLKGITKVYGSKAAVNNLSLNFYEGNITSLLGHNGAGKTTTISILTGLFPTSSGTIFVYGKDIRSDQEVIRKDMGVCMQHNVLFNYLTTKEHLLLYGYIKVPHWSQEELYQEVKR</sequence>
<proteinExistence type="predicted"/>
<feature type="transmembrane region" description="Helical" evidence="6">
    <location>
        <begin position="1117"/>
        <end position="1140"/>
    </location>
</feature>
<feature type="transmembrane region" description="Helical" evidence="6">
    <location>
        <begin position="1146"/>
        <end position="1167"/>
    </location>
</feature>
<protein>
    <submittedName>
        <fullName evidence="9">ABCAC protein</fullName>
    </submittedName>
</protein>
<evidence type="ECO:0000313" key="10">
    <source>
        <dbReference type="Proteomes" id="UP000517892"/>
    </source>
</evidence>
<dbReference type="InterPro" id="IPR026082">
    <property type="entry name" value="ABCA"/>
</dbReference>
<dbReference type="Pfam" id="PF12698">
    <property type="entry name" value="ABC2_membrane_3"/>
    <property type="match status" value="1"/>
</dbReference>
<evidence type="ECO:0000256" key="2">
    <source>
        <dbReference type="ARBA" id="ARBA00022692"/>
    </source>
</evidence>
<dbReference type="GO" id="GO:0016887">
    <property type="term" value="F:ATP hydrolysis activity"/>
    <property type="evidence" value="ECO:0007669"/>
    <property type="project" value="InterPro"/>
</dbReference>
<dbReference type="InterPro" id="IPR027417">
    <property type="entry name" value="P-loop_NTPase"/>
</dbReference>
<accession>A0A7K5A5P1</accession>
<evidence type="ECO:0000256" key="6">
    <source>
        <dbReference type="SAM" id="Phobius"/>
    </source>
</evidence>
<feature type="transmembrane region" description="Helical" evidence="6">
    <location>
        <begin position="1222"/>
        <end position="1243"/>
    </location>
</feature>
<dbReference type="Proteomes" id="UP000517892">
    <property type="component" value="Unassembled WGS sequence"/>
</dbReference>
<keyword evidence="3 6" id="KW-1133">Transmembrane helix</keyword>
<evidence type="ECO:0000256" key="5">
    <source>
        <dbReference type="SAM" id="MobiDB-lite"/>
    </source>
</evidence>
<dbReference type="SUPFAM" id="SSF52540">
    <property type="entry name" value="P-loop containing nucleoside triphosphate hydrolases"/>
    <property type="match status" value="1"/>
</dbReference>
<keyword evidence="10" id="KW-1185">Reference proteome</keyword>
<keyword evidence="4 6" id="KW-0472">Membrane</keyword>
<feature type="non-terminal residue" evidence="9">
    <location>
        <position position="1"/>
    </location>
</feature>
<organism evidence="9 10">
    <name type="scientific">Centropus unirufus</name>
    <dbReference type="NCBI Taxonomy" id="1118519"/>
    <lineage>
        <taxon>Eukaryota</taxon>
        <taxon>Metazoa</taxon>
        <taxon>Chordata</taxon>
        <taxon>Craniata</taxon>
        <taxon>Vertebrata</taxon>
        <taxon>Euteleostomi</taxon>
        <taxon>Archelosauria</taxon>
        <taxon>Archosauria</taxon>
        <taxon>Dinosauria</taxon>
        <taxon>Saurischia</taxon>
        <taxon>Theropoda</taxon>
        <taxon>Coelurosauria</taxon>
        <taxon>Aves</taxon>
        <taxon>Neognathae</taxon>
        <taxon>Neoaves</taxon>
        <taxon>Otidimorphae</taxon>
        <taxon>Cuculiformes</taxon>
        <taxon>Centropidae</taxon>
        <taxon>Centropus</taxon>
    </lineage>
</organism>
<evidence type="ECO:0000256" key="1">
    <source>
        <dbReference type="ARBA" id="ARBA00004141"/>
    </source>
</evidence>
<dbReference type="GO" id="GO:0005524">
    <property type="term" value="F:ATP binding"/>
    <property type="evidence" value="ECO:0007669"/>
    <property type="project" value="InterPro"/>
</dbReference>
<reference evidence="9 10" key="1">
    <citation type="submission" date="2019-09" db="EMBL/GenBank/DDBJ databases">
        <title>Bird 10,000 Genomes (B10K) Project - Family phase.</title>
        <authorList>
            <person name="Zhang G."/>
        </authorList>
    </citation>
    <scope>NUCLEOTIDE SEQUENCE [LARGE SCALE GENOMIC DNA]</scope>
    <source>
        <strain evidence="9">B10K-DU-017-25</strain>
        <tissue evidence="9">Mixed tissue sample</tissue>
    </source>
</reference>
<dbReference type="InterPro" id="IPR013525">
    <property type="entry name" value="ABC2_TM"/>
</dbReference>
<evidence type="ECO:0000313" key="9">
    <source>
        <dbReference type="EMBL" id="NWR78128.1"/>
    </source>
</evidence>
<dbReference type="Gene3D" id="3.40.50.300">
    <property type="entry name" value="P-loop containing nucleotide triphosphate hydrolases"/>
    <property type="match status" value="1"/>
</dbReference>
<dbReference type="GO" id="GO:0016020">
    <property type="term" value="C:membrane"/>
    <property type="evidence" value="ECO:0007669"/>
    <property type="project" value="UniProtKB-SubCell"/>
</dbReference>
<feature type="region of interest" description="Disordered" evidence="5">
    <location>
        <begin position="85"/>
        <end position="113"/>
    </location>
</feature>
<comment type="caution">
    <text evidence="9">The sequence shown here is derived from an EMBL/GenBank/DDBJ whole genome shotgun (WGS) entry which is preliminary data.</text>
</comment>
<dbReference type="PANTHER" id="PTHR19229">
    <property type="entry name" value="ATP-BINDING CASSETTE TRANSPORTER SUBFAMILY A ABCA"/>
    <property type="match status" value="1"/>
</dbReference>
<evidence type="ECO:0000256" key="3">
    <source>
        <dbReference type="ARBA" id="ARBA00022989"/>
    </source>
</evidence>
<feature type="compositionally biased region" description="Polar residues" evidence="5">
    <location>
        <begin position="100"/>
        <end position="111"/>
    </location>
</feature>
<dbReference type="GO" id="GO:0034191">
    <property type="term" value="F:apolipoprotein A-I receptor binding"/>
    <property type="evidence" value="ECO:0007669"/>
    <property type="project" value="TreeGrafter"/>
</dbReference>
<feature type="non-terminal residue" evidence="9">
    <location>
        <position position="1433"/>
    </location>
</feature>
<gene>
    <name evidence="9" type="primary">Abca12</name>
    <name evidence="9" type="ORF">CENUNI_R12902</name>
</gene>
<name>A0A7K5A5P1_9AVES</name>